<feature type="non-terminal residue" evidence="1">
    <location>
        <position position="1"/>
    </location>
</feature>
<protein>
    <recommendedName>
        <fullName evidence="3">Reverse transcriptase domain-containing protein</fullName>
    </recommendedName>
</protein>
<dbReference type="Proteomes" id="UP000054107">
    <property type="component" value="Unassembled WGS sequence"/>
</dbReference>
<dbReference type="OrthoDB" id="2290280at2759"/>
<dbReference type="AlphaFoldDB" id="A0A0B7N405"/>
<evidence type="ECO:0000313" key="1">
    <source>
        <dbReference type="EMBL" id="CEP10245.1"/>
    </source>
</evidence>
<name>A0A0B7N405_9FUNG</name>
<accession>A0A0B7N405</accession>
<organism evidence="1 2">
    <name type="scientific">Parasitella parasitica</name>
    <dbReference type="NCBI Taxonomy" id="35722"/>
    <lineage>
        <taxon>Eukaryota</taxon>
        <taxon>Fungi</taxon>
        <taxon>Fungi incertae sedis</taxon>
        <taxon>Mucoromycota</taxon>
        <taxon>Mucoromycotina</taxon>
        <taxon>Mucoromycetes</taxon>
        <taxon>Mucorales</taxon>
        <taxon>Mucorineae</taxon>
        <taxon>Mucoraceae</taxon>
        <taxon>Parasitella</taxon>
    </lineage>
</organism>
<keyword evidence="2" id="KW-1185">Reference proteome</keyword>
<evidence type="ECO:0000313" key="2">
    <source>
        <dbReference type="Proteomes" id="UP000054107"/>
    </source>
</evidence>
<evidence type="ECO:0008006" key="3">
    <source>
        <dbReference type="Google" id="ProtNLM"/>
    </source>
</evidence>
<dbReference type="EMBL" id="LN723429">
    <property type="protein sequence ID" value="CEP10245.1"/>
    <property type="molecule type" value="Genomic_DNA"/>
</dbReference>
<sequence>SLFRRKLHRALGRCVSTLDATLSAAQKWEELKRTTASVAKSVSRRQASSLKCAEDLFYRKRSGIQQQITLDPSLTLLLRPQLSVVKEQLSAMQQHHVETLALRSGIRWREKGEVSAGFLKRTASIVHLKEDMLDAAATFHGTLYSSDAIEMGAVRDMLDAIPPSARLSPTAAKSIVEPITFDDLCDAFSRAPSASSPGMDGLPYQLVHLITHPACREIALATFNNALTSSDLPSPWMESCIVLLPKKGPRELLQNW</sequence>
<dbReference type="STRING" id="35722.A0A0B7N405"/>
<proteinExistence type="predicted"/>
<reference evidence="1 2" key="1">
    <citation type="submission" date="2014-09" db="EMBL/GenBank/DDBJ databases">
        <authorList>
            <person name="Ellenberger Sabrina"/>
        </authorList>
    </citation>
    <scope>NUCLEOTIDE SEQUENCE [LARGE SCALE GENOMIC DNA]</scope>
    <source>
        <strain evidence="1 2">CBS 412.66</strain>
    </source>
</reference>
<gene>
    <name evidence="1" type="primary">PARPA_03891.1 scaffold 10100</name>
</gene>